<dbReference type="Gene3D" id="2.40.160.20">
    <property type="match status" value="1"/>
</dbReference>
<organism evidence="2 3">
    <name type="scientific">Dysgonomonas hofstadii</name>
    <dbReference type="NCBI Taxonomy" id="637886"/>
    <lineage>
        <taxon>Bacteria</taxon>
        <taxon>Pseudomonadati</taxon>
        <taxon>Bacteroidota</taxon>
        <taxon>Bacteroidia</taxon>
        <taxon>Bacteroidales</taxon>
        <taxon>Dysgonomonadaceae</taxon>
        <taxon>Dysgonomonas</taxon>
    </lineage>
</organism>
<accession>A0A840CPR9</accession>
<evidence type="ECO:0000313" key="2">
    <source>
        <dbReference type="EMBL" id="MBB4034955.1"/>
    </source>
</evidence>
<protein>
    <recommendedName>
        <fullName evidence="1">DUF6089 domain-containing protein</fullName>
    </recommendedName>
</protein>
<reference evidence="2 3" key="1">
    <citation type="submission" date="2020-08" db="EMBL/GenBank/DDBJ databases">
        <title>Genomic Encyclopedia of Type Strains, Phase IV (KMG-IV): sequencing the most valuable type-strain genomes for metagenomic binning, comparative biology and taxonomic classification.</title>
        <authorList>
            <person name="Goeker M."/>
        </authorList>
    </citation>
    <scope>NUCLEOTIDE SEQUENCE [LARGE SCALE GENOMIC DNA]</scope>
    <source>
        <strain evidence="2 3">DSM 104969</strain>
    </source>
</reference>
<evidence type="ECO:0000259" key="1">
    <source>
        <dbReference type="Pfam" id="PF19573"/>
    </source>
</evidence>
<keyword evidence="3" id="KW-1185">Reference proteome</keyword>
<proteinExistence type="predicted"/>
<dbReference type="EMBL" id="JACIEP010000002">
    <property type="protein sequence ID" value="MBB4034955.1"/>
    <property type="molecule type" value="Genomic_DNA"/>
</dbReference>
<dbReference type="InterPro" id="IPR011250">
    <property type="entry name" value="OMP/PagP_B-barrel"/>
</dbReference>
<feature type="domain" description="DUF6089" evidence="1">
    <location>
        <begin position="14"/>
        <end position="232"/>
    </location>
</feature>
<dbReference type="Proteomes" id="UP000555103">
    <property type="component" value="Unassembled WGS sequence"/>
</dbReference>
<comment type="caution">
    <text evidence="2">The sequence shown here is derived from an EMBL/GenBank/DDBJ whole genome shotgun (WGS) entry which is preliminary data.</text>
</comment>
<name>A0A840CPR9_9BACT</name>
<dbReference type="AlphaFoldDB" id="A0A840CPR9"/>
<gene>
    <name evidence="2" type="ORF">GGR21_000842</name>
</gene>
<dbReference type="SUPFAM" id="SSF56925">
    <property type="entry name" value="OMPA-like"/>
    <property type="match status" value="1"/>
</dbReference>
<sequence>MDKRKIKYTFLLIVFLFFFLTKSVAQDDYKFEIGGMAGTSFYMGDANKTKLYKDPGLSAGVIFRYNPDLRWSVKSNFVIGKVSGDTRKSGNKFPFSQETSFSRMFYELGTQIEFNFFNYSDKFSYLGTKRVSPYIFTGVGLTLGSGQKTFLDVNVPIGIGVKYKIRDRWNLGFEFSFRKLFSDTFDVTKRGDDFNLDEPYEIKGSFLKNNDWYSLTMFTVTWDFGPRVCPCLNID</sequence>
<dbReference type="InterPro" id="IPR045743">
    <property type="entry name" value="DUF6089"/>
</dbReference>
<dbReference type="Pfam" id="PF19573">
    <property type="entry name" value="DUF6089"/>
    <property type="match status" value="1"/>
</dbReference>
<evidence type="ECO:0000313" key="3">
    <source>
        <dbReference type="Proteomes" id="UP000555103"/>
    </source>
</evidence>
<dbReference type="RefSeq" id="WP_183305970.1">
    <property type="nucleotide sequence ID" value="NZ_JACIEP010000002.1"/>
</dbReference>